<dbReference type="EMBL" id="LVLJ01002476">
    <property type="protein sequence ID" value="OAE24766.1"/>
    <property type="molecule type" value="Genomic_DNA"/>
</dbReference>
<organism evidence="2 3">
    <name type="scientific">Marchantia polymorpha subsp. ruderalis</name>
    <dbReference type="NCBI Taxonomy" id="1480154"/>
    <lineage>
        <taxon>Eukaryota</taxon>
        <taxon>Viridiplantae</taxon>
        <taxon>Streptophyta</taxon>
        <taxon>Embryophyta</taxon>
        <taxon>Marchantiophyta</taxon>
        <taxon>Marchantiopsida</taxon>
        <taxon>Marchantiidae</taxon>
        <taxon>Marchantiales</taxon>
        <taxon>Marchantiaceae</taxon>
        <taxon>Marchantia</taxon>
    </lineage>
</organism>
<proteinExistence type="predicted"/>
<sequence length="481" mass="54271">MTNAKRSGRAAAATAGGGVRFAHEACLDKWRKTNDVIAQIAVNANDAIKCLKDENSVIVTGPPYPQTTESKKKVAVKRALNRLGRVVNDLSTIEFYRELEETASNMREELETCRAKIKESITRLVQEEERVKTLSRELETARLSAELATKDRMLLQERMRSRDGDRGTKALSEEMLQLAAKEESLRAENERLKKENMTAIKEKETRTNSLKIATIAVANVERYKESNSWTKIALTALAINLSFLAGYSESDGGQHGIFDEGVYLEIIPPVQFGPFERLKQSEAALNAAQSRLQELQKEVDMSRGQWLEEASAEVQEIILDSLMKRGNNVQEWEEKLITAHEKLSQVITSRDWHERSFVEVSEKADPRRLEVEGIKEVQSTGYYDGSLSLMFSLAMSPTIPAQLASVGSELAAALKDIEIQKQHVFDKDQEIIKLLTQLEKANTQLETQLKVNGALMKKKEAVEWELMEAQAQRVKWQEGFQ</sequence>
<dbReference type="AlphaFoldDB" id="A0A176VXZ0"/>
<keyword evidence="1" id="KW-0175">Coiled coil</keyword>
<reference evidence="2" key="1">
    <citation type="submission" date="2016-03" db="EMBL/GenBank/DDBJ databases">
        <title>Mechanisms controlling the formation of the plant cell surface in tip-growing cells are functionally conserved among land plants.</title>
        <authorList>
            <person name="Honkanen S."/>
            <person name="Jones V.A."/>
            <person name="Morieri G."/>
            <person name="Champion C."/>
            <person name="Hetherington A.J."/>
            <person name="Kelly S."/>
            <person name="Saint-Marcoux D."/>
            <person name="Proust H."/>
            <person name="Prescott H."/>
            <person name="Dolan L."/>
        </authorList>
    </citation>
    <scope>NUCLEOTIDE SEQUENCE [LARGE SCALE GENOMIC DNA]</scope>
    <source>
        <tissue evidence="2">Whole gametophyte</tissue>
    </source>
</reference>
<accession>A0A176VXZ0</accession>
<evidence type="ECO:0000313" key="2">
    <source>
        <dbReference type="EMBL" id="OAE24766.1"/>
    </source>
</evidence>
<comment type="caution">
    <text evidence="2">The sequence shown here is derived from an EMBL/GenBank/DDBJ whole genome shotgun (WGS) entry which is preliminary data.</text>
</comment>
<keyword evidence="3" id="KW-1185">Reference proteome</keyword>
<feature type="coiled-coil region" evidence="1">
    <location>
        <begin position="278"/>
        <end position="305"/>
    </location>
</feature>
<gene>
    <name evidence="2" type="ORF">AXG93_48s1140</name>
</gene>
<protein>
    <submittedName>
        <fullName evidence="2">Uncharacterized protein</fullName>
    </submittedName>
</protein>
<name>A0A176VXZ0_MARPO</name>
<evidence type="ECO:0000313" key="3">
    <source>
        <dbReference type="Proteomes" id="UP000077202"/>
    </source>
</evidence>
<feature type="coiled-coil region" evidence="1">
    <location>
        <begin position="96"/>
        <end position="144"/>
    </location>
</feature>
<evidence type="ECO:0000256" key="1">
    <source>
        <dbReference type="SAM" id="Coils"/>
    </source>
</evidence>
<dbReference type="Proteomes" id="UP000077202">
    <property type="component" value="Unassembled WGS sequence"/>
</dbReference>
<feature type="coiled-coil region" evidence="1">
    <location>
        <begin position="175"/>
        <end position="202"/>
    </location>
</feature>